<dbReference type="Pfam" id="PF14905">
    <property type="entry name" value="OMP_b-brl_3"/>
    <property type="match status" value="1"/>
</dbReference>
<evidence type="ECO:0000256" key="2">
    <source>
        <dbReference type="ARBA" id="ARBA00023136"/>
    </source>
</evidence>
<protein>
    <submittedName>
        <fullName evidence="5">TonB-dependent receptor</fullName>
    </submittedName>
</protein>
<feature type="domain" description="Outer membrane protein beta-barrel" evidence="4">
    <location>
        <begin position="447"/>
        <end position="908"/>
    </location>
</feature>
<dbReference type="SUPFAM" id="SSF49478">
    <property type="entry name" value="Cna protein B-type domain"/>
    <property type="match status" value="1"/>
</dbReference>
<sequence>MSTFSVFAQNSYSIKGSVADTAANSKLTNATVAVLNAKDSILQKFTRVNEGQFAINNLKKGKFILLVTYSGYADFVERFTLDSAHTTHDFGRIKMILKTQLLQEVIIKAKVAAVKIKGDTTEFNAAAFTVQPNAKVEDLLKELPGIQVDKDGKITAQGQTVSKVLVDGEEFFGDDPTLVTKNLRADMVDKVQLYDKKSDQAAFTGIDDGVKNKTINIKLKEDKKNGYFGKLDAEGGTGKYYQEQLMFNRFKGKQKFSVYGTIGNTGKVGLGWRDENKYGGTGLEFADDGGLYFNGGGGESDLDTWNGRFEGEGIPLARTAGAHYDTKWGSDKQSLNANYKIGSLDVDGTKNTQTQNTLPGNFINSNSDQTFHKYSFRQKLDLTYQVKLDTTTNLKIMTDGTDKDSKINTNYNATSLRQNGTKLNTNNRTVTNDVTDKIFHASAFYTKKFKKVGRTLSVNVSEAYNESSAKGFLKSNTTFYDTLEKVTGTPQVIDQRKTTETKNNVLSSNITYTEPLSKKFSAVINYGISVDNGSSDRRSYNQSAPGVYNVQIDSLSNNYKLNQLTNQAGLNFNYKSKKSTFNFGTKAATVNFKQIDLFNDANSRTRNFVNWFPQATYQYRFSQNQSVRVSYNGNTAQPTIDQIQPVRVNTDPLNVTVGNPNLKPSFTNRFSLWYNSYKVISEESLYIGGSYSNTTNPIVSNVTTDTTSGKSIFQSSNLNKQTVNMYANFYYGRKIPIGDINAGLGGDANGNTYYNLSNGKLNKTTSYTYSANISLSKYKQKKYDVYISAGPTYTLNSSSLLPNVNNNGRGFNANGGFNLYLPAHFSIGSDGSYQYNAKTQSFPEDFKRTILNANIAKSFMKDESIKVTLSGNDLLNQNKGYNRSGSAGILTQDRYTAIRRYFMLGISWDFNHVGGGVATKK</sequence>
<evidence type="ECO:0000313" key="5">
    <source>
        <dbReference type="EMBL" id="GAA3978189.1"/>
    </source>
</evidence>
<evidence type="ECO:0000313" key="6">
    <source>
        <dbReference type="Proteomes" id="UP001500742"/>
    </source>
</evidence>
<proteinExistence type="predicted"/>
<keyword evidence="2" id="KW-0472">Membrane</keyword>
<keyword evidence="5" id="KW-0675">Receptor</keyword>
<accession>A0ABP7Q8W3</accession>
<evidence type="ECO:0000256" key="1">
    <source>
        <dbReference type="ARBA" id="ARBA00004442"/>
    </source>
</evidence>
<evidence type="ECO:0000256" key="3">
    <source>
        <dbReference type="ARBA" id="ARBA00023237"/>
    </source>
</evidence>
<name>A0ABP7Q8W3_9SPHI</name>
<dbReference type="InterPro" id="IPR036942">
    <property type="entry name" value="Beta-barrel_TonB_sf"/>
</dbReference>
<comment type="subcellular location">
    <subcellularLocation>
        <location evidence="1">Cell outer membrane</location>
    </subcellularLocation>
</comment>
<dbReference type="Pfam" id="PF13620">
    <property type="entry name" value="CarboxypepD_reg"/>
    <property type="match status" value="1"/>
</dbReference>
<dbReference type="InterPro" id="IPR041700">
    <property type="entry name" value="OMP_b-brl_3"/>
</dbReference>
<comment type="caution">
    <text evidence="5">The sequence shown here is derived from an EMBL/GenBank/DDBJ whole genome shotgun (WGS) entry which is preliminary data.</text>
</comment>
<dbReference type="Proteomes" id="UP001500742">
    <property type="component" value="Unassembled WGS sequence"/>
</dbReference>
<organism evidence="5 6">
    <name type="scientific">Mucilaginibacter dorajii</name>
    <dbReference type="NCBI Taxonomy" id="692994"/>
    <lineage>
        <taxon>Bacteria</taxon>
        <taxon>Pseudomonadati</taxon>
        <taxon>Bacteroidota</taxon>
        <taxon>Sphingobacteriia</taxon>
        <taxon>Sphingobacteriales</taxon>
        <taxon>Sphingobacteriaceae</taxon>
        <taxon>Mucilaginibacter</taxon>
    </lineage>
</organism>
<gene>
    <name evidence="5" type="ORF">GCM10022210_31390</name>
</gene>
<keyword evidence="6" id="KW-1185">Reference proteome</keyword>
<dbReference type="EMBL" id="BAAAZC010000023">
    <property type="protein sequence ID" value="GAA3978189.1"/>
    <property type="molecule type" value="Genomic_DNA"/>
</dbReference>
<reference evidence="6" key="1">
    <citation type="journal article" date="2019" name="Int. J. Syst. Evol. Microbiol.">
        <title>The Global Catalogue of Microorganisms (GCM) 10K type strain sequencing project: providing services to taxonomists for standard genome sequencing and annotation.</title>
        <authorList>
            <consortium name="The Broad Institute Genomics Platform"/>
            <consortium name="The Broad Institute Genome Sequencing Center for Infectious Disease"/>
            <person name="Wu L."/>
            <person name="Ma J."/>
        </authorList>
    </citation>
    <scope>NUCLEOTIDE SEQUENCE [LARGE SCALE GENOMIC DNA]</scope>
    <source>
        <strain evidence="6">JCM 16601</strain>
    </source>
</reference>
<dbReference type="Gene3D" id="2.40.170.20">
    <property type="entry name" value="TonB-dependent receptor, beta-barrel domain"/>
    <property type="match status" value="1"/>
</dbReference>
<evidence type="ECO:0000259" key="4">
    <source>
        <dbReference type="Pfam" id="PF14905"/>
    </source>
</evidence>
<dbReference type="SUPFAM" id="SSF56935">
    <property type="entry name" value="Porins"/>
    <property type="match status" value="1"/>
</dbReference>
<dbReference type="Gene3D" id="2.60.40.1120">
    <property type="entry name" value="Carboxypeptidase-like, regulatory domain"/>
    <property type="match status" value="1"/>
</dbReference>
<keyword evidence="3" id="KW-0998">Cell outer membrane</keyword>